<name>A0AAN8L5U5_9TELE</name>
<reference evidence="2 3" key="1">
    <citation type="submission" date="2021-04" db="EMBL/GenBank/DDBJ databases">
        <authorList>
            <person name="De Guttry C."/>
            <person name="Zahm M."/>
            <person name="Klopp C."/>
            <person name="Cabau C."/>
            <person name="Louis A."/>
            <person name="Berthelot C."/>
            <person name="Parey E."/>
            <person name="Roest Crollius H."/>
            <person name="Montfort J."/>
            <person name="Robinson-Rechavi M."/>
            <person name="Bucao C."/>
            <person name="Bouchez O."/>
            <person name="Gislard M."/>
            <person name="Lluch J."/>
            <person name="Milhes M."/>
            <person name="Lampietro C."/>
            <person name="Lopez Roques C."/>
            <person name="Donnadieu C."/>
            <person name="Braasch I."/>
            <person name="Desvignes T."/>
            <person name="Postlethwait J."/>
            <person name="Bobe J."/>
            <person name="Wedekind C."/>
            <person name="Guiguen Y."/>
        </authorList>
    </citation>
    <scope>NUCLEOTIDE SEQUENCE [LARGE SCALE GENOMIC DNA]</scope>
    <source>
        <strain evidence="2">Cs_M1</strain>
        <tissue evidence="2">Blood</tissue>
    </source>
</reference>
<evidence type="ECO:0000313" key="2">
    <source>
        <dbReference type="EMBL" id="KAK6302054.1"/>
    </source>
</evidence>
<feature type="region of interest" description="Disordered" evidence="1">
    <location>
        <begin position="1"/>
        <end position="82"/>
    </location>
</feature>
<sequence length="132" mass="14688">MDHEKRKKAIQQQLEQEQQKAMDEAVHQRQMKEEYKITGEVPEEEPNVPNKVQEPPATPPPAPVSEKPNKFNPPKLAAVDEGDDGAGFELVSVDGVFLQGDTDPHAVDIIHRAFSNKAKDPMMCIVEAPKIP</sequence>
<accession>A0AAN8L5U5</accession>
<feature type="compositionally biased region" description="Basic and acidic residues" evidence="1">
    <location>
        <begin position="17"/>
        <end position="37"/>
    </location>
</feature>
<dbReference type="Proteomes" id="UP001356427">
    <property type="component" value="Unassembled WGS sequence"/>
</dbReference>
<comment type="caution">
    <text evidence="2">The sequence shown here is derived from an EMBL/GenBank/DDBJ whole genome shotgun (WGS) entry which is preliminary data.</text>
</comment>
<dbReference type="EMBL" id="JAGTTL010000026">
    <property type="protein sequence ID" value="KAK6302054.1"/>
    <property type="molecule type" value="Genomic_DNA"/>
</dbReference>
<dbReference type="AlphaFoldDB" id="A0AAN8L5U5"/>
<keyword evidence="3" id="KW-1185">Reference proteome</keyword>
<gene>
    <name evidence="2" type="ORF">J4Q44_G00281070</name>
</gene>
<protein>
    <submittedName>
        <fullName evidence="2">Uncharacterized protein</fullName>
    </submittedName>
</protein>
<evidence type="ECO:0000313" key="3">
    <source>
        <dbReference type="Proteomes" id="UP001356427"/>
    </source>
</evidence>
<proteinExistence type="predicted"/>
<organism evidence="2 3">
    <name type="scientific">Coregonus suidteri</name>
    <dbReference type="NCBI Taxonomy" id="861788"/>
    <lineage>
        <taxon>Eukaryota</taxon>
        <taxon>Metazoa</taxon>
        <taxon>Chordata</taxon>
        <taxon>Craniata</taxon>
        <taxon>Vertebrata</taxon>
        <taxon>Euteleostomi</taxon>
        <taxon>Actinopterygii</taxon>
        <taxon>Neopterygii</taxon>
        <taxon>Teleostei</taxon>
        <taxon>Protacanthopterygii</taxon>
        <taxon>Salmoniformes</taxon>
        <taxon>Salmonidae</taxon>
        <taxon>Coregoninae</taxon>
        <taxon>Coregonus</taxon>
    </lineage>
</organism>
<evidence type="ECO:0000256" key="1">
    <source>
        <dbReference type="SAM" id="MobiDB-lite"/>
    </source>
</evidence>